<dbReference type="PANTHER" id="PTHR13301">
    <property type="entry name" value="X-BOX TRANSCRIPTION FACTOR-RELATED"/>
    <property type="match status" value="1"/>
</dbReference>
<evidence type="ECO:0000256" key="7">
    <source>
        <dbReference type="ARBA" id="ARBA00023316"/>
    </source>
</evidence>
<gene>
    <name evidence="9" type="ORF">RGQ29_020100</name>
</gene>
<evidence type="ECO:0000256" key="3">
    <source>
        <dbReference type="ARBA" id="ARBA00022679"/>
    </source>
</evidence>
<evidence type="ECO:0000256" key="2">
    <source>
        <dbReference type="ARBA" id="ARBA00022676"/>
    </source>
</evidence>
<evidence type="ECO:0000256" key="5">
    <source>
        <dbReference type="ARBA" id="ARBA00022989"/>
    </source>
</evidence>
<dbReference type="GO" id="GO:0071555">
    <property type="term" value="P:cell wall organization"/>
    <property type="evidence" value="ECO:0007669"/>
    <property type="project" value="UniProtKB-KW"/>
</dbReference>
<keyword evidence="4 8" id="KW-0812">Transmembrane</keyword>
<evidence type="ECO:0000256" key="4">
    <source>
        <dbReference type="ARBA" id="ARBA00022692"/>
    </source>
</evidence>
<proteinExistence type="predicted"/>
<dbReference type="EMBL" id="JAXUIC010000005">
    <property type="protein sequence ID" value="KAK4589384.1"/>
    <property type="molecule type" value="Genomic_DNA"/>
</dbReference>
<protein>
    <submittedName>
        <fullName evidence="9">Uncharacterized protein</fullName>
    </submittedName>
</protein>
<comment type="subcellular location">
    <subcellularLocation>
        <location evidence="1">Endomembrane system</location>
    </subcellularLocation>
</comment>
<evidence type="ECO:0000313" key="10">
    <source>
        <dbReference type="Proteomes" id="UP001324115"/>
    </source>
</evidence>
<evidence type="ECO:0000256" key="1">
    <source>
        <dbReference type="ARBA" id="ARBA00004308"/>
    </source>
</evidence>
<feature type="transmembrane region" description="Helical" evidence="8">
    <location>
        <begin position="6"/>
        <end position="25"/>
    </location>
</feature>
<dbReference type="InterPro" id="IPR005150">
    <property type="entry name" value="Cellulose_synth"/>
</dbReference>
<keyword evidence="2" id="KW-0328">Glycosyltransferase</keyword>
<comment type="caution">
    <text evidence="9">The sequence shown here is derived from an EMBL/GenBank/DDBJ whole genome shotgun (WGS) entry which is preliminary data.</text>
</comment>
<dbReference type="AlphaFoldDB" id="A0AAN7FC60"/>
<keyword evidence="7" id="KW-0961">Cell wall biogenesis/degradation</keyword>
<dbReference type="GO" id="GO:0030244">
    <property type="term" value="P:cellulose biosynthetic process"/>
    <property type="evidence" value="ECO:0007669"/>
    <property type="project" value="InterPro"/>
</dbReference>
<accession>A0AAN7FC60</accession>
<evidence type="ECO:0000256" key="6">
    <source>
        <dbReference type="ARBA" id="ARBA00023136"/>
    </source>
</evidence>
<keyword evidence="6 8" id="KW-0472">Membrane</keyword>
<dbReference type="Proteomes" id="UP001324115">
    <property type="component" value="Unassembled WGS sequence"/>
</dbReference>
<organism evidence="9 10">
    <name type="scientific">Quercus rubra</name>
    <name type="common">Northern red oak</name>
    <name type="synonym">Quercus borealis</name>
    <dbReference type="NCBI Taxonomy" id="3512"/>
    <lineage>
        <taxon>Eukaryota</taxon>
        <taxon>Viridiplantae</taxon>
        <taxon>Streptophyta</taxon>
        <taxon>Embryophyta</taxon>
        <taxon>Tracheophyta</taxon>
        <taxon>Spermatophyta</taxon>
        <taxon>Magnoliopsida</taxon>
        <taxon>eudicotyledons</taxon>
        <taxon>Gunneridae</taxon>
        <taxon>Pentapetalae</taxon>
        <taxon>rosids</taxon>
        <taxon>fabids</taxon>
        <taxon>Fagales</taxon>
        <taxon>Fagaceae</taxon>
        <taxon>Quercus</taxon>
    </lineage>
</organism>
<sequence length="93" mass="10495">MQTLSVTFLIYVFIITICLISLAILEVKCASIGLEEWWRKEKFWLISGTSAHLIVVVQGQLKVIAGIDISFTLNSKSVGEDIKDIYTDLYLVK</sequence>
<dbReference type="Pfam" id="PF03552">
    <property type="entry name" value="Cellulose_synt"/>
    <property type="match status" value="1"/>
</dbReference>
<dbReference type="GO" id="GO:0016760">
    <property type="term" value="F:cellulose synthase (UDP-forming) activity"/>
    <property type="evidence" value="ECO:0007669"/>
    <property type="project" value="InterPro"/>
</dbReference>
<keyword evidence="10" id="KW-1185">Reference proteome</keyword>
<evidence type="ECO:0000256" key="8">
    <source>
        <dbReference type="SAM" id="Phobius"/>
    </source>
</evidence>
<evidence type="ECO:0000313" key="9">
    <source>
        <dbReference type="EMBL" id="KAK4589384.1"/>
    </source>
</evidence>
<keyword evidence="3" id="KW-0808">Transferase</keyword>
<reference evidence="9 10" key="1">
    <citation type="journal article" date="2023" name="G3 (Bethesda)">
        <title>A haplotype-resolved chromosome-scale genome for Quercus rubra L. provides insights into the genetics of adaptive traits for red oak species.</title>
        <authorList>
            <person name="Kapoor B."/>
            <person name="Jenkins J."/>
            <person name="Schmutz J."/>
            <person name="Zhebentyayeva T."/>
            <person name="Kuelheim C."/>
            <person name="Coggeshall M."/>
            <person name="Heim C."/>
            <person name="Lasky J.R."/>
            <person name="Leites L."/>
            <person name="Islam-Faridi N."/>
            <person name="Romero-Severson J."/>
            <person name="DeLeo V.L."/>
            <person name="Lucas S.M."/>
            <person name="Lazic D."/>
            <person name="Gailing O."/>
            <person name="Carlson J."/>
            <person name="Staton M."/>
        </authorList>
    </citation>
    <scope>NUCLEOTIDE SEQUENCE [LARGE SCALE GENOMIC DNA]</scope>
    <source>
        <strain evidence="9">Pseudo-F2</strain>
    </source>
</reference>
<dbReference type="GO" id="GO:0012505">
    <property type="term" value="C:endomembrane system"/>
    <property type="evidence" value="ECO:0007669"/>
    <property type="project" value="UniProtKB-SubCell"/>
</dbReference>
<dbReference type="GO" id="GO:0016020">
    <property type="term" value="C:membrane"/>
    <property type="evidence" value="ECO:0007669"/>
    <property type="project" value="InterPro"/>
</dbReference>
<name>A0AAN7FC60_QUERU</name>
<keyword evidence="5 8" id="KW-1133">Transmembrane helix</keyword>